<comment type="caution">
    <text evidence="4">The sequence shown here is derived from an EMBL/GenBank/DDBJ whole genome shotgun (WGS) entry which is preliminary data.</text>
</comment>
<gene>
    <name evidence="4" type="ORF">ACFO4R_10820</name>
</gene>
<keyword evidence="2" id="KW-1133">Transmembrane helix</keyword>
<name>A0ABV9QNA6_9FIRM</name>
<accession>A0ABV9QNA6</accession>
<proteinExistence type="predicted"/>
<sequence>MGYIDSTIRLRNEMTPILQNVVRSMNFVISAAHNMNSATGNAFNLASLQAAREELAQVETALNEAAREQEELNQEMDRGSSSAGKLGTMIKGAVAAYLSFRSIKGLFDLSDEMTDIRTRINFINDGQQTTAELQEQIYQSALRSRGEYQMTLDIVGKLGMQAKAAFKNNQETIAFAENLNKLFKISGTSASGIESVMYNLTQAMGSGVLRGQDLNSVMANTPQLMQIVSDYMGVPIGQIRKMAEEGKLSADVIKNALLGATGEINEQFANMPLTFGQVAIEIKNRFIHALDPALQRLNQFANSDEFRTFVDYAITGVEMFANAVVVAVEYSVRFANVVAEHWDLASSSIVAVAAALLVWKSATVAQSTALAMMNMQLSISPIGAIATLVGVAVFLFMRWAQSVGGLGVAYQIVTDKIQRSLANTHVMTVTAVNAMIRKYQEFRFGIKQVMNGVITTLSNMKVGGLTIIQDFINGAISAINTLIETVNKIPGVSIETLEMVTFATEAKTQAEAEKKQRDNELETMKQEFVEDAKQRESSLQRLKDNYYTEAAQRAFAIHDLKNKKKEEAKEQSGLGDIPSFSELQGVADTAKDIKKAAEGTRKNTDKLSDGIKVKEDDISYLKELAEMRAIQNFSFDKIQVDVSNKFGDVHETADLDGWYDSLTAGLEEAIYSATGGAATYV</sequence>
<evidence type="ECO:0000256" key="1">
    <source>
        <dbReference type="SAM" id="Coils"/>
    </source>
</evidence>
<dbReference type="NCBIfam" id="TIGR02675">
    <property type="entry name" value="tape_meas_nterm"/>
    <property type="match status" value="1"/>
</dbReference>
<feature type="transmembrane region" description="Helical" evidence="2">
    <location>
        <begin position="379"/>
        <end position="397"/>
    </location>
</feature>
<dbReference type="Proteomes" id="UP001595916">
    <property type="component" value="Unassembled WGS sequence"/>
</dbReference>
<feature type="domain" description="Tape measure protein N-terminal" evidence="3">
    <location>
        <begin position="105"/>
        <end position="290"/>
    </location>
</feature>
<reference evidence="5" key="1">
    <citation type="journal article" date="2019" name="Int. J. Syst. Evol. Microbiol.">
        <title>The Global Catalogue of Microorganisms (GCM) 10K type strain sequencing project: providing services to taxonomists for standard genome sequencing and annotation.</title>
        <authorList>
            <consortium name="The Broad Institute Genomics Platform"/>
            <consortium name="The Broad Institute Genome Sequencing Center for Infectious Disease"/>
            <person name="Wu L."/>
            <person name="Ma J."/>
        </authorList>
    </citation>
    <scope>NUCLEOTIDE SEQUENCE [LARGE SCALE GENOMIC DNA]</scope>
    <source>
        <strain evidence="5">CCUG 46385</strain>
    </source>
</reference>
<dbReference type="InterPro" id="IPR013491">
    <property type="entry name" value="Tape_meas_N"/>
</dbReference>
<organism evidence="4 5">
    <name type="scientific">Filifactor villosus</name>
    <dbReference type="NCBI Taxonomy" id="29374"/>
    <lineage>
        <taxon>Bacteria</taxon>
        <taxon>Bacillati</taxon>
        <taxon>Bacillota</taxon>
        <taxon>Clostridia</taxon>
        <taxon>Peptostreptococcales</taxon>
        <taxon>Filifactoraceae</taxon>
        <taxon>Filifactor</taxon>
    </lineage>
</organism>
<evidence type="ECO:0000256" key="2">
    <source>
        <dbReference type="SAM" id="Phobius"/>
    </source>
</evidence>
<dbReference type="Pfam" id="PF20155">
    <property type="entry name" value="TMP_3"/>
    <property type="match status" value="1"/>
</dbReference>
<dbReference type="RefSeq" id="WP_379789141.1">
    <property type="nucleotide sequence ID" value="NZ_JBHSHL010000052.1"/>
</dbReference>
<keyword evidence="2" id="KW-0472">Membrane</keyword>
<feature type="coiled-coil region" evidence="1">
    <location>
        <begin position="48"/>
        <end position="82"/>
    </location>
</feature>
<feature type="coiled-coil region" evidence="1">
    <location>
        <begin position="507"/>
        <end position="545"/>
    </location>
</feature>
<evidence type="ECO:0000313" key="5">
    <source>
        <dbReference type="Proteomes" id="UP001595916"/>
    </source>
</evidence>
<feature type="transmembrane region" description="Helical" evidence="2">
    <location>
        <begin position="342"/>
        <end position="359"/>
    </location>
</feature>
<keyword evidence="2" id="KW-0812">Transmembrane</keyword>
<keyword evidence="1" id="KW-0175">Coiled coil</keyword>
<protein>
    <submittedName>
        <fullName evidence="4">Tape measure protein</fullName>
    </submittedName>
</protein>
<evidence type="ECO:0000313" key="4">
    <source>
        <dbReference type="EMBL" id="MFC4805562.1"/>
    </source>
</evidence>
<dbReference type="EMBL" id="JBHSHL010000052">
    <property type="protein sequence ID" value="MFC4805562.1"/>
    <property type="molecule type" value="Genomic_DNA"/>
</dbReference>
<evidence type="ECO:0000259" key="3">
    <source>
        <dbReference type="Pfam" id="PF20155"/>
    </source>
</evidence>
<keyword evidence="5" id="KW-1185">Reference proteome</keyword>